<gene>
    <name evidence="1" type="ORF">DVH24_024063</name>
</gene>
<keyword evidence="2" id="KW-1185">Reference proteome</keyword>
<reference evidence="1 2" key="1">
    <citation type="submission" date="2018-10" db="EMBL/GenBank/DDBJ databases">
        <title>A high-quality apple genome assembly.</title>
        <authorList>
            <person name="Hu J."/>
        </authorList>
    </citation>
    <scope>NUCLEOTIDE SEQUENCE [LARGE SCALE GENOMIC DNA]</scope>
    <source>
        <strain evidence="2">cv. HFTH1</strain>
        <tissue evidence="1">Young leaf</tissue>
    </source>
</reference>
<dbReference type="EMBL" id="RDQH01000333">
    <property type="protein sequence ID" value="RXH94379.1"/>
    <property type="molecule type" value="Genomic_DNA"/>
</dbReference>
<proteinExistence type="predicted"/>
<dbReference type="AlphaFoldDB" id="A0A498JET0"/>
<evidence type="ECO:0000313" key="1">
    <source>
        <dbReference type="EMBL" id="RXH94379.1"/>
    </source>
</evidence>
<name>A0A498JET0_MALDO</name>
<comment type="caution">
    <text evidence="1">The sequence shown here is derived from an EMBL/GenBank/DDBJ whole genome shotgun (WGS) entry which is preliminary data.</text>
</comment>
<protein>
    <submittedName>
        <fullName evidence="1">Uncharacterized protein</fullName>
    </submittedName>
</protein>
<sequence>MIVVLRSSNYKDHSFRLDDNNFLTHTSYACLSRDLMKDIEMTPILELRPYIKAEKIKARVCRIWQSTILGTTKKYTSLHCILLDGTNYNKND</sequence>
<evidence type="ECO:0000313" key="2">
    <source>
        <dbReference type="Proteomes" id="UP000290289"/>
    </source>
</evidence>
<accession>A0A498JET0</accession>
<organism evidence="1 2">
    <name type="scientific">Malus domestica</name>
    <name type="common">Apple</name>
    <name type="synonym">Pyrus malus</name>
    <dbReference type="NCBI Taxonomy" id="3750"/>
    <lineage>
        <taxon>Eukaryota</taxon>
        <taxon>Viridiplantae</taxon>
        <taxon>Streptophyta</taxon>
        <taxon>Embryophyta</taxon>
        <taxon>Tracheophyta</taxon>
        <taxon>Spermatophyta</taxon>
        <taxon>Magnoliopsida</taxon>
        <taxon>eudicotyledons</taxon>
        <taxon>Gunneridae</taxon>
        <taxon>Pentapetalae</taxon>
        <taxon>rosids</taxon>
        <taxon>fabids</taxon>
        <taxon>Rosales</taxon>
        <taxon>Rosaceae</taxon>
        <taxon>Amygdaloideae</taxon>
        <taxon>Maleae</taxon>
        <taxon>Malus</taxon>
    </lineage>
</organism>
<dbReference type="Proteomes" id="UP000290289">
    <property type="component" value="Chromosome 7"/>
</dbReference>
<dbReference type="PROSITE" id="PS51257">
    <property type="entry name" value="PROKAR_LIPOPROTEIN"/>
    <property type="match status" value="1"/>
</dbReference>